<proteinExistence type="predicted"/>
<dbReference type="EMBL" id="BGZK01000670">
    <property type="protein sequence ID" value="GBP55487.1"/>
    <property type="molecule type" value="Genomic_DNA"/>
</dbReference>
<name>A0A4C1WZF4_EUMVA</name>
<sequence length="126" mass="14161">MGTQLYYRQLASVTGFKGVPVSPDIIRYLALGTRRVYRQKEKPGRRINCAAILGRSVDAGIWSISLVIWLYNLKEIEILTLGQADLRYGRDPLSQHPSWCCGMYGRSETVYKGVLSYTTASSLRIG</sequence>
<protein>
    <submittedName>
        <fullName evidence="1">Uncharacterized protein</fullName>
    </submittedName>
</protein>
<dbReference type="Proteomes" id="UP000299102">
    <property type="component" value="Unassembled WGS sequence"/>
</dbReference>
<keyword evidence="2" id="KW-1185">Reference proteome</keyword>
<evidence type="ECO:0000313" key="1">
    <source>
        <dbReference type="EMBL" id="GBP55487.1"/>
    </source>
</evidence>
<comment type="caution">
    <text evidence="1">The sequence shown here is derived from an EMBL/GenBank/DDBJ whole genome shotgun (WGS) entry which is preliminary data.</text>
</comment>
<gene>
    <name evidence="1" type="ORF">EVAR_40280_1</name>
</gene>
<reference evidence="1 2" key="1">
    <citation type="journal article" date="2019" name="Commun. Biol.">
        <title>The bagworm genome reveals a unique fibroin gene that provides high tensile strength.</title>
        <authorList>
            <person name="Kono N."/>
            <person name="Nakamura H."/>
            <person name="Ohtoshi R."/>
            <person name="Tomita M."/>
            <person name="Numata K."/>
            <person name="Arakawa K."/>
        </authorList>
    </citation>
    <scope>NUCLEOTIDE SEQUENCE [LARGE SCALE GENOMIC DNA]</scope>
</reference>
<accession>A0A4C1WZF4</accession>
<evidence type="ECO:0000313" key="2">
    <source>
        <dbReference type="Proteomes" id="UP000299102"/>
    </source>
</evidence>
<dbReference type="AlphaFoldDB" id="A0A4C1WZF4"/>
<organism evidence="1 2">
    <name type="scientific">Eumeta variegata</name>
    <name type="common">Bagworm moth</name>
    <name type="synonym">Eumeta japonica</name>
    <dbReference type="NCBI Taxonomy" id="151549"/>
    <lineage>
        <taxon>Eukaryota</taxon>
        <taxon>Metazoa</taxon>
        <taxon>Ecdysozoa</taxon>
        <taxon>Arthropoda</taxon>
        <taxon>Hexapoda</taxon>
        <taxon>Insecta</taxon>
        <taxon>Pterygota</taxon>
        <taxon>Neoptera</taxon>
        <taxon>Endopterygota</taxon>
        <taxon>Lepidoptera</taxon>
        <taxon>Glossata</taxon>
        <taxon>Ditrysia</taxon>
        <taxon>Tineoidea</taxon>
        <taxon>Psychidae</taxon>
        <taxon>Oiketicinae</taxon>
        <taxon>Eumeta</taxon>
    </lineage>
</organism>